<keyword evidence="3" id="KW-0378">Hydrolase</keyword>
<accession>A0A160VF88</accession>
<reference evidence="3" key="1">
    <citation type="submission" date="2015-10" db="EMBL/GenBank/DDBJ databases">
        <authorList>
            <person name="Gilbert D.G."/>
        </authorList>
    </citation>
    <scope>NUCLEOTIDE SEQUENCE</scope>
</reference>
<dbReference type="InterPro" id="IPR003675">
    <property type="entry name" value="Rce1/LyrA-like_dom"/>
</dbReference>
<feature type="transmembrane region" description="Helical" evidence="1">
    <location>
        <begin position="161"/>
        <end position="179"/>
    </location>
</feature>
<name>A0A160VF88_9ZZZZ</name>
<dbReference type="AlphaFoldDB" id="A0A160VF88"/>
<feature type="domain" description="CAAX prenyl protease 2/Lysostaphin resistance protein A-like" evidence="2">
    <location>
        <begin position="130"/>
        <end position="218"/>
    </location>
</feature>
<keyword evidence="3" id="KW-0645">Protease</keyword>
<organism evidence="3">
    <name type="scientific">hydrothermal vent metagenome</name>
    <dbReference type="NCBI Taxonomy" id="652676"/>
    <lineage>
        <taxon>unclassified sequences</taxon>
        <taxon>metagenomes</taxon>
        <taxon>ecological metagenomes</taxon>
    </lineage>
</organism>
<feature type="transmembrane region" description="Helical" evidence="1">
    <location>
        <begin position="43"/>
        <end position="65"/>
    </location>
</feature>
<keyword evidence="1" id="KW-0812">Transmembrane</keyword>
<evidence type="ECO:0000256" key="1">
    <source>
        <dbReference type="SAM" id="Phobius"/>
    </source>
</evidence>
<keyword evidence="1" id="KW-1133">Transmembrane helix</keyword>
<protein>
    <submittedName>
        <fullName evidence="3">CAAX amino terminal protease family</fullName>
    </submittedName>
</protein>
<evidence type="ECO:0000259" key="2">
    <source>
        <dbReference type="Pfam" id="PF02517"/>
    </source>
</evidence>
<sequence length="265" mass="29539">MNQTLSVKFAFGIVFLSVLLALIIGSIFGALDPSILTGSKPGLSTYFAMFVGQGFLAVPVIVFLVRKKYPLFESLRFNPVSKNTALTTLLFSLGAIVISDEINILVDMVIPMPDSFLKVEAMMTPDNPLSLVLLIFTVVILAPIGEEILFRGFLQKYLENAWGDITRAILFSSLFFAAIHFNPYWMIQIYFLGVLLGYVAWKTNSVIPCIIFHVTINGTSLLFTSLGDSFESFILWHGHLNPILLVLGIYLFWTGFKHLKTAQVN</sequence>
<dbReference type="PANTHER" id="PTHR43592:SF15">
    <property type="entry name" value="CAAX AMINO TERMINAL PROTEASE FAMILY PROTEIN"/>
    <property type="match status" value="1"/>
</dbReference>
<feature type="transmembrane region" description="Helical" evidence="1">
    <location>
        <begin position="130"/>
        <end position="149"/>
    </location>
</feature>
<feature type="transmembrane region" description="Helical" evidence="1">
    <location>
        <begin position="9"/>
        <end position="31"/>
    </location>
</feature>
<dbReference type="GO" id="GO:0004175">
    <property type="term" value="F:endopeptidase activity"/>
    <property type="evidence" value="ECO:0007669"/>
    <property type="project" value="UniProtKB-ARBA"/>
</dbReference>
<evidence type="ECO:0000313" key="3">
    <source>
        <dbReference type="EMBL" id="CUV09238.1"/>
    </source>
</evidence>
<gene>
    <name evidence="3" type="ORF">MGWOODY_Mmi2199</name>
</gene>
<keyword evidence="1" id="KW-0472">Membrane</keyword>
<feature type="transmembrane region" description="Helical" evidence="1">
    <location>
        <begin position="233"/>
        <end position="253"/>
    </location>
</feature>
<dbReference type="Pfam" id="PF02517">
    <property type="entry name" value="Rce1-like"/>
    <property type="match status" value="1"/>
</dbReference>
<proteinExistence type="predicted"/>
<dbReference type="GO" id="GO:0080120">
    <property type="term" value="P:CAAX-box protein maturation"/>
    <property type="evidence" value="ECO:0007669"/>
    <property type="project" value="UniProtKB-ARBA"/>
</dbReference>
<dbReference type="EMBL" id="FAXC01000206">
    <property type="protein sequence ID" value="CUV09238.1"/>
    <property type="molecule type" value="Genomic_DNA"/>
</dbReference>
<dbReference type="GO" id="GO:0006508">
    <property type="term" value="P:proteolysis"/>
    <property type="evidence" value="ECO:0007669"/>
    <property type="project" value="UniProtKB-KW"/>
</dbReference>
<dbReference type="PANTHER" id="PTHR43592">
    <property type="entry name" value="CAAX AMINO TERMINAL PROTEASE"/>
    <property type="match status" value="1"/>
</dbReference>